<keyword evidence="1" id="KW-0645">Protease</keyword>
<dbReference type="GO" id="GO:0004180">
    <property type="term" value="F:carboxypeptidase activity"/>
    <property type="evidence" value="ECO:0007669"/>
    <property type="project" value="UniProtKB-KW"/>
</dbReference>
<dbReference type="Proteomes" id="UP001271263">
    <property type="component" value="Unassembled WGS sequence"/>
</dbReference>
<dbReference type="AlphaFoldDB" id="A0AAW8NMB6"/>
<sequence>MSSIDSAAIEDTLTPYSALALTVNDPKIATIARQLEREIPRNSQQDITKPDSQVEQLSQALRSEVTQSELDNVILEQQLSHKNTEVTKEKAIQSIVSVAATGVALESTIESLKANKSRMSSQPIAGLSKTASEDELKTAEISVYKAGQNQPLPVQPLQGPQTNIGACDHQLAIPYTREVADEALFLVTQLFYADMLLSNEMFAYHVDGHFYLPLEFIVEQLLLPLQVDIDTFSAHGWFVDEAKTIQIGQQLMLFWNQGVDCSTTASIIFHDSWDLYLDTKILQQLFGVEITFDPARQKFDIAASENIPLSQLIERQKKYQLFNAQKNSADKRPIKEVNKQYALVGDLALNIDVGVRTQSIADDVKTQADSYVQARTDIFGHNSYAAYSHTASGTTFNGYLERILTDQWFNFYRLGDVDSHNLSLVADSTRGTGAVVSAGDGFNADLRTIVVDGELEPGWDVELYRNNTLIGVQRVQSDGLYRFSDVPYYIGLNQYQLRFFGPNGESRIESFSKLLDNSVLEKGSVGVNVGAITREQDDLKQYYADINWAVREDMTLGMALVQQQDEQKQWQFLPRLAVNFVGDAQLVELNYVQSQQGYATSAAIQGSQSYIDWQAEWQKYSNYSTWDNVDGRINEQAFVSLSGAFNELGVNWGLNGRWQALNIGSDNAQMNFLLSGRVNALSVSNELRWSSVNKREQWRDRIALSGRLNNWQLRSYVDLELVPDVTLNQWVSNINTAINDDANYQLELRYQPNSDTEFSMRNSFAYFFDFGSLRLDIDNASNGDWFAQMKWNSAILWDTKPDRWLVDRMSYINTGAVKIIAFQDDNANGLFEEDELAISGLRFSGHSQSNKQTDENGELLITQLQTNRQQKLVLNENSLNDPFLIPAVHIISVNPHPGHIQPILFPVMFTSELEGEVVYFDSGIAATGKLLELRSITSALTYQTRVEYDGVFIFDQIRPGEYQLFLDAELIRSIKLMPGEFLQLPQLVVSN</sequence>
<dbReference type="EMBL" id="JAPMLE010000001">
    <property type="protein sequence ID" value="MDR8524017.1"/>
    <property type="molecule type" value="Genomic_DNA"/>
</dbReference>
<evidence type="ECO:0000313" key="3">
    <source>
        <dbReference type="Proteomes" id="UP001259340"/>
    </source>
</evidence>
<evidence type="ECO:0000313" key="2">
    <source>
        <dbReference type="EMBL" id="MDW4823548.1"/>
    </source>
</evidence>
<dbReference type="EMBL" id="JAPMLD010000002">
    <property type="protein sequence ID" value="MDW4823548.1"/>
    <property type="molecule type" value="Genomic_DNA"/>
</dbReference>
<accession>A0AAW8NMB6</accession>
<dbReference type="RefSeq" id="WP_310654789.1">
    <property type="nucleotide sequence ID" value="NZ_JAPMLA010000001.1"/>
</dbReference>
<gene>
    <name evidence="1" type="ORF">OS133_10130</name>
    <name evidence="2" type="ORF">OS134_05585</name>
</gene>
<name>A0AAW8NMB6_9GAMM</name>
<proteinExistence type="predicted"/>
<evidence type="ECO:0000313" key="4">
    <source>
        <dbReference type="Proteomes" id="UP001271263"/>
    </source>
</evidence>
<organism evidence="1 3">
    <name type="scientific">Shewanella fidelis</name>
    <dbReference type="NCBI Taxonomy" id="173509"/>
    <lineage>
        <taxon>Bacteria</taxon>
        <taxon>Pseudomonadati</taxon>
        <taxon>Pseudomonadota</taxon>
        <taxon>Gammaproteobacteria</taxon>
        <taxon>Alteromonadales</taxon>
        <taxon>Shewanellaceae</taxon>
        <taxon>Shewanella</taxon>
    </lineage>
</organism>
<evidence type="ECO:0000313" key="1">
    <source>
        <dbReference type="EMBL" id="MDR8524017.1"/>
    </source>
</evidence>
<dbReference type="Proteomes" id="UP001259340">
    <property type="component" value="Unassembled WGS sequence"/>
</dbReference>
<comment type="caution">
    <text evidence="1">The sequence shown here is derived from an EMBL/GenBank/DDBJ whole genome shotgun (WGS) entry which is preliminary data.</text>
</comment>
<keyword evidence="1" id="KW-0121">Carboxypeptidase</keyword>
<reference evidence="1" key="2">
    <citation type="submission" date="2022-11" db="EMBL/GenBank/DDBJ databases">
        <title>Prophages regulate Shewanella fidelis motility and biofilm formation: implications for gut colonization dynamics in Ciona robusta.</title>
        <authorList>
            <person name="Natarajan O."/>
            <person name="Gibboney S.L."/>
            <person name="Young M.N."/>
            <person name="Lim S.J."/>
            <person name="Pluta N."/>
            <person name="Atkinson C.G.F."/>
            <person name="Leigh B.A."/>
            <person name="Liberti A."/>
            <person name="Kees E."/>
            <person name="Breitbart M."/>
            <person name="Gralnick J."/>
            <person name="Dishaw L.J."/>
        </authorList>
    </citation>
    <scope>NUCLEOTIDE SEQUENCE</scope>
    <source>
        <strain evidence="1">3313</strain>
    </source>
</reference>
<reference evidence="2 4" key="1">
    <citation type="journal article" date="2022" name="bioRxiv">
        <title>Prophages regulate Shewanella fidelis 3313 motility and biofilm formation: implications for gut colonization dynamics in Ciona robusta.</title>
        <authorList>
            <person name="Natarajan O."/>
            <person name="Gibboney S.L."/>
            <person name="Young M.N."/>
            <person name="Lim S.J."/>
            <person name="Pluta N."/>
            <person name="Atkinson C.G."/>
            <person name="Leigh B.A."/>
            <person name="Liberti A."/>
            <person name="Kees E.D."/>
            <person name="Breitbart M."/>
            <person name="Gralnick J.A."/>
            <person name="Dishaw L.J."/>
        </authorList>
    </citation>
    <scope>NUCLEOTIDE SEQUENCE [LARGE SCALE GENOMIC DNA]</scope>
    <source>
        <strain evidence="2 4">JG4066</strain>
    </source>
</reference>
<protein>
    <submittedName>
        <fullName evidence="1">Carboxypeptidase regulatory-like domain-containing protein</fullName>
    </submittedName>
</protein>
<keyword evidence="4" id="KW-1185">Reference proteome</keyword>
<keyword evidence="1" id="KW-0378">Hydrolase</keyword>